<feature type="transmembrane region" description="Helical" evidence="10">
    <location>
        <begin position="453"/>
        <end position="472"/>
    </location>
</feature>
<feature type="transmembrane region" description="Helical" evidence="10">
    <location>
        <begin position="261"/>
        <end position="287"/>
    </location>
</feature>
<keyword evidence="8" id="KW-0406">Ion transport</keyword>
<proteinExistence type="inferred from homology"/>
<evidence type="ECO:0000256" key="1">
    <source>
        <dbReference type="ARBA" id="ARBA00004141"/>
    </source>
</evidence>
<sequence length="620" mass="67682">MPCSVSTMIRTLQFLITIRLQPSTPDPSSMANRASSASQAKVFHVFLASSFLLLFFFYLSTQIHPSYPRAIVRGNSIRSPEDFDDGCNGLHRYESSEAKCSYLTSTARCDPQGYINYLHLFYCACGNYPALGCILLLLWLLLLFYLLGNTAARYFCSNLEGLTRLLKLPPTIAGVTLLSLGNGAPDIFSSIVSFKDPDTNVVGLNSILGAALFVSCVVVGTISICVGPREIVVDKLSFIRDLGFLLFVLLVLLMINIIGNINVLCALAFTSLYVVYVLLVSIGHLFWKEDEEEDLIDVCAPLRSGKTFSFQAAEHGDLGAPLLSSIAEMDESILTAEEGRRANEPKAAKICFRINSSTSSWFGRFLYLLELPLYLPRRLTIPDVSHERWSKPYAVASATFAPVLLAVVWDSKREGKAAEERMVIYLFGGLIGMACGIAASLKTKKDGPPTKFLCPWLAGGFLMGVVWIYIIAEELVSLLVSIGTVLEISPSLLGLTVLAWGNSLGDFVANVFVALQAKPGGAQVAISGSYGGPIFNILVGLGLPLIFSSWAAYPSPLVIPKDPTMFQTMGFLIGGLLWALLMLPWRGMKLDRVFGCGLLTIYLCFMSLRIVESLGLLQLQ</sequence>
<evidence type="ECO:0000256" key="2">
    <source>
        <dbReference type="ARBA" id="ARBA00022448"/>
    </source>
</evidence>
<dbReference type="AlphaFoldDB" id="A0A8B9APX7"/>
<comment type="subcellular location">
    <subcellularLocation>
        <location evidence="1">Membrane</location>
        <topology evidence="1">Multi-pass membrane protein</topology>
    </subcellularLocation>
</comment>
<dbReference type="OrthoDB" id="407410at2759"/>
<feature type="transmembrane region" description="Helical" evidence="10">
    <location>
        <begin position="238"/>
        <end position="255"/>
    </location>
</feature>
<dbReference type="GO" id="GO:0008324">
    <property type="term" value="F:monoatomic cation transmembrane transporter activity"/>
    <property type="evidence" value="ECO:0007669"/>
    <property type="project" value="TreeGrafter"/>
</dbReference>
<dbReference type="KEGG" id="pda:103712569"/>
<evidence type="ECO:0000256" key="9">
    <source>
        <dbReference type="ARBA" id="ARBA00038187"/>
    </source>
</evidence>
<keyword evidence="2" id="KW-0813">Transport</keyword>
<keyword evidence="5 10" id="KW-1133">Transmembrane helix</keyword>
<name>A0A8B9APX7_PHODC</name>
<accession>A0A8B9APX7</accession>
<dbReference type="Proteomes" id="UP000228380">
    <property type="component" value="Chromosome 8"/>
</dbReference>
<keyword evidence="7 10" id="KW-0472">Membrane</keyword>
<dbReference type="InterPro" id="IPR051359">
    <property type="entry name" value="CaCA_antiporter"/>
</dbReference>
<keyword evidence="3" id="KW-0050">Antiport</keyword>
<feature type="transmembrane region" description="Helical" evidence="10">
    <location>
        <begin position="422"/>
        <end position="441"/>
    </location>
</feature>
<comment type="similarity">
    <text evidence="9">Belongs to the Ca(2+):cation antiporter (CaCA) (TC 2.A.19) family. Cation/calcium exchanger (CCX) subfamily.</text>
</comment>
<dbReference type="PANTHER" id="PTHR12266:SF36">
    <property type="entry name" value="OS10G0436900 PROTEIN"/>
    <property type="match status" value="1"/>
</dbReference>
<keyword evidence="12" id="KW-1185">Reference proteome</keyword>
<feature type="transmembrane region" description="Helical" evidence="10">
    <location>
        <begin position="534"/>
        <end position="553"/>
    </location>
</feature>
<evidence type="ECO:0000256" key="3">
    <source>
        <dbReference type="ARBA" id="ARBA00022449"/>
    </source>
</evidence>
<dbReference type="InterPro" id="IPR044880">
    <property type="entry name" value="NCX_ion-bd_dom_sf"/>
</dbReference>
<evidence type="ECO:0000259" key="11">
    <source>
        <dbReference type="Pfam" id="PF01699"/>
    </source>
</evidence>
<evidence type="ECO:0000256" key="10">
    <source>
        <dbReference type="SAM" id="Phobius"/>
    </source>
</evidence>
<evidence type="ECO:0000313" key="13">
    <source>
        <dbReference type="RefSeq" id="XP_038985374.1"/>
    </source>
</evidence>
<evidence type="ECO:0000256" key="4">
    <source>
        <dbReference type="ARBA" id="ARBA00022692"/>
    </source>
</evidence>
<dbReference type="PANTHER" id="PTHR12266">
    <property type="entry name" value="NA+/CA2+ K+ INDEPENDENT EXCHANGER"/>
    <property type="match status" value="1"/>
</dbReference>
<feature type="transmembrane region" description="Helical" evidence="10">
    <location>
        <begin position="42"/>
        <end position="59"/>
    </location>
</feature>
<feature type="domain" description="Sodium/calcium exchanger membrane region" evidence="11">
    <location>
        <begin position="457"/>
        <end position="610"/>
    </location>
</feature>
<evidence type="ECO:0000256" key="8">
    <source>
        <dbReference type="ARBA" id="ARBA00023201"/>
    </source>
</evidence>
<dbReference type="GO" id="GO:0015297">
    <property type="term" value="F:antiporter activity"/>
    <property type="evidence" value="ECO:0007669"/>
    <property type="project" value="UniProtKB-KW"/>
</dbReference>
<dbReference type="Pfam" id="PF01699">
    <property type="entry name" value="Na_Ca_ex"/>
    <property type="match status" value="2"/>
</dbReference>
<keyword evidence="4 10" id="KW-0812">Transmembrane</keyword>
<protein>
    <submittedName>
        <fullName evidence="13">Cation/calcium exchanger 1-like</fullName>
    </submittedName>
</protein>
<dbReference type="GO" id="GO:0006814">
    <property type="term" value="P:sodium ion transport"/>
    <property type="evidence" value="ECO:0007669"/>
    <property type="project" value="UniProtKB-KW"/>
</dbReference>
<evidence type="ECO:0000256" key="5">
    <source>
        <dbReference type="ARBA" id="ARBA00022989"/>
    </source>
</evidence>
<feature type="transmembrane region" description="Helical" evidence="10">
    <location>
        <begin position="204"/>
        <end position="226"/>
    </location>
</feature>
<gene>
    <name evidence="13" type="primary">LOC103712569</name>
</gene>
<feature type="domain" description="Sodium/calcium exchanger membrane region" evidence="11">
    <location>
        <begin position="137"/>
        <end position="280"/>
    </location>
</feature>
<evidence type="ECO:0000256" key="6">
    <source>
        <dbReference type="ARBA" id="ARBA00023053"/>
    </source>
</evidence>
<dbReference type="RefSeq" id="XP_038985374.1">
    <property type="nucleotide sequence ID" value="XM_039129446.1"/>
</dbReference>
<dbReference type="GeneID" id="103712569"/>
<reference evidence="12" key="1">
    <citation type="journal article" date="2019" name="Nat. Commun.">
        <title>Genome-wide association mapping of date palm fruit traits.</title>
        <authorList>
            <person name="Hazzouri K.M."/>
            <person name="Gros-Balthazard M."/>
            <person name="Flowers J.M."/>
            <person name="Copetti D."/>
            <person name="Lemansour A."/>
            <person name="Lebrun M."/>
            <person name="Masmoudi K."/>
            <person name="Ferrand S."/>
            <person name="Dhar M.I."/>
            <person name="Fresquez Z.A."/>
            <person name="Rosas U."/>
            <person name="Zhang J."/>
            <person name="Talag J."/>
            <person name="Lee S."/>
            <person name="Kudrna D."/>
            <person name="Powell R.F."/>
            <person name="Leitch I.J."/>
            <person name="Krueger R.R."/>
            <person name="Wing R.A."/>
            <person name="Amiri K.M.A."/>
            <person name="Purugganan M.D."/>
        </authorList>
    </citation>
    <scope>NUCLEOTIDE SEQUENCE [LARGE SCALE GENOMIC DNA]</scope>
    <source>
        <strain evidence="12">cv. Khalas</strain>
    </source>
</reference>
<evidence type="ECO:0000313" key="12">
    <source>
        <dbReference type="Proteomes" id="UP000228380"/>
    </source>
</evidence>
<feature type="transmembrane region" description="Helical" evidence="10">
    <location>
        <begin position="128"/>
        <end position="147"/>
    </location>
</feature>
<organism evidence="12 13">
    <name type="scientific">Phoenix dactylifera</name>
    <name type="common">Date palm</name>
    <dbReference type="NCBI Taxonomy" id="42345"/>
    <lineage>
        <taxon>Eukaryota</taxon>
        <taxon>Viridiplantae</taxon>
        <taxon>Streptophyta</taxon>
        <taxon>Embryophyta</taxon>
        <taxon>Tracheophyta</taxon>
        <taxon>Spermatophyta</taxon>
        <taxon>Magnoliopsida</taxon>
        <taxon>Liliopsida</taxon>
        <taxon>Arecaceae</taxon>
        <taxon>Coryphoideae</taxon>
        <taxon>Phoeniceae</taxon>
        <taxon>Phoenix</taxon>
    </lineage>
</organism>
<evidence type="ECO:0000256" key="7">
    <source>
        <dbReference type="ARBA" id="ARBA00023136"/>
    </source>
</evidence>
<feature type="transmembrane region" description="Helical" evidence="10">
    <location>
        <begin position="592"/>
        <end position="611"/>
    </location>
</feature>
<dbReference type="InterPro" id="IPR004837">
    <property type="entry name" value="NaCa_Exmemb"/>
</dbReference>
<dbReference type="GO" id="GO:0016020">
    <property type="term" value="C:membrane"/>
    <property type="evidence" value="ECO:0007669"/>
    <property type="project" value="UniProtKB-SubCell"/>
</dbReference>
<dbReference type="Gene3D" id="1.20.1420.30">
    <property type="entry name" value="NCX, central ion-binding region"/>
    <property type="match status" value="2"/>
</dbReference>
<feature type="transmembrane region" description="Helical" evidence="10">
    <location>
        <begin position="565"/>
        <end position="585"/>
    </location>
</feature>
<keyword evidence="6" id="KW-0915">Sodium</keyword>
<feature type="transmembrane region" description="Helical" evidence="10">
    <location>
        <begin position="492"/>
        <end position="513"/>
    </location>
</feature>
<keyword evidence="8" id="KW-0739">Sodium transport</keyword>
<reference evidence="13" key="2">
    <citation type="submission" date="2025-08" db="UniProtKB">
        <authorList>
            <consortium name="RefSeq"/>
        </authorList>
    </citation>
    <scope>IDENTIFICATION</scope>
    <source>
        <tissue evidence="13">Young leaves</tissue>
    </source>
</reference>